<dbReference type="SUPFAM" id="SSF53167">
    <property type="entry name" value="Purine and uridine phosphorylases"/>
    <property type="match status" value="1"/>
</dbReference>
<keyword evidence="4" id="KW-1185">Reference proteome</keyword>
<evidence type="ECO:0000259" key="2">
    <source>
        <dbReference type="Pfam" id="PF01048"/>
    </source>
</evidence>
<organism evidence="3 4">
    <name type="scientific">Neonectria magnoliae</name>
    <dbReference type="NCBI Taxonomy" id="2732573"/>
    <lineage>
        <taxon>Eukaryota</taxon>
        <taxon>Fungi</taxon>
        <taxon>Dikarya</taxon>
        <taxon>Ascomycota</taxon>
        <taxon>Pezizomycotina</taxon>
        <taxon>Sordariomycetes</taxon>
        <taxon>Hypocreomycetidae</taxon>
        <taxon>Hypocreales</taxon>
        <taxon>Nectriaceae</taxon>
        <taxon>Neonectria</taxon>
    </lineage>
</organism>
<dbReference type="PANTHER" id="PTHR46082:SF6">
    <property type="entry name" value="AAA+ ATPASE DOMAIN-CONTAINING PROTEIN-RELATED"/>
    <property type="match status" value="1"/>
</dbReference>
<sequence>MASPPENRNEFEIAIICALRCEYNAVSRVIDQFWDADYGRGAGDPNTYATGRIGAFNVVLVLLSGIGKASAASATASLRTSYPGLNFALITGICGGVPAPGTDEELLLGDVVIGKTVVQYDLGRKYPDGFQTKNTLDDNLGRLTKNIRNFVQLFETDLAREQIEERAAVHLAELQTRTLGKRRIASYQYPGASQDILFRANYCHQHQDSSQSPCEGCNGNSAHVCEESRTLSCQELECDKRQIIQRERLWEKGILESNGRIKEAQAPYVFVGRFGSADTVLKSGEECDTMAKRHGLMAFEMEGAGAWDEVPCIIVKGVCDYADSHKNKRWQDFAAATAACVTKALVERYPQTDKPLNNSTDTSSFGSMNERGSPGIGSVRYGNISGGNVLTGIHSSGGTQNFNFGNRRDASQPLVGYYEEMDSS</sequence>
<accession>A0ABR1H945</accession>
<proteinExistence type="predicted"/>
<feature type="domain" description="Nucleoside phosphorylase" evidence="2">
    <location>
        <begin position="13"/>
        <end position="126"/>
    </location>
</feature>
<dbReference type="Pfam" id="PF01048">
    <property type="entry name" value="PNP_UDP_1"/>
    <property type="match status" value="1"/>
</dbReference>
<dbReference type="Proteomes" id="UP001498421">
    <property type="component" value="Unassembled WGS sequence"/>
</dbReference>
<dbReference type="InterPro" id="IPR053137">
    <property type="entry name" value="NLR-like"/>
</dbReference>
<evidence type="ECO:0000313" key="3">
    <source>
        <dbReference type="EMBL" id="KAK7417091.1"/>
    </source>
</evidence>
<evidence type="ECO:0000313" key="4">
    <source>
        <dbReference type="Proteomes" id="UP001498421"/>
    </source>
</evidence>
<dbReference type="InterPro" id="IPR000845">
    <property type="entry name" value="Nucleoside_phosphorylase_d"/>
</dbReference>
<dbReference type="InterPro" id="IPR035994">
    <property type="entry name" value="Nucleoside_phosphorylase_sf"/>
</dbReference>
<protein>
    <recommendedName>
        <fullName evidence="2">Nucleoside phosphorylase domain-containing protein</fullName>
    </recommendedName>
</protein>
<comment type="caution">
    <text evidence="3">The sequence shown here is derived from an EMBL/GenBank/DDBJ whole genome shotgun (WGS) entry which is preliminary data.</text>
</comment>
<feature type="region of interest" description="Disordered" evidence="1">
    <location>
        <begin position="352"/>
        <end position="372"/>
    </location>
</feature>
<reference evidence="3 4" key="1">
    <citation type="journal article" date="2025" name="Microbiol. Resour. Announc.">
        <title>Draft genome sequences for Neonectria magnoliae and Neonectria punicea, canker pathogens of Liriodendron tulipifera and Acer saccharum in West Virginia.</title>
        <authorList>
            <person name="Petronek H.M."/>
            <person name="Kasson M.T."/>
            <person name="Metheny A.M."/>
            <person name="Stauder C.M."/>
            <person name="Lovett B."/>
            <person name="Lynch S.C."/>
            <person name="Garnas J.R."/>
            <person name="Kasson L.R."/>
            <person name="Stajich J.E."/>
        </authorList>
    </citation>
    <scope>NUCLEOTIDE SEQUENCE [LARGE SCALE GENOMIC DNA]</scope>
    <source>
        <strain evidence="3 4">NRRL 64651</strain>
    </source>
</reference>
<evidence type="ECO:0000256" key="1">
    <source>
        <dbReference type="SAM" id="MobiDB-lite"/>
    </source>
</evidence>
<name>A0ABR1H945_9HYPO</name>
<dbReference type="PANTHER" id="PTHR46082">
    <property type="entry name" value="ATP/GTP-BINDING PROTEIN-RELATED"/>
    <property type="match status" value="1"/>
</dbReference>
<feature type="compositionally biased region" description="Polar residues" evidence="1">
    <location>
        <begin position="354"/>
        <end position="367"/>
    </location>
</feature>
<dbReference type="EMBL" id="JAZAVK010000193">
    <property type="protein sequence ID" value="KAK7417091.1"/>
    <property type="molecule type" value="Genomic_DNA"/>
</dbReference>
<dbReference type="Gene3D" id="3.40.50.1580">
    <property type="entry name" value="Nucleoside phosphorylase domain"/>
    <property type="match status" value="1"/>
</dbReference>
<gene>
    <name evidence="3" type="ORF">QQZ08_011750</name>
</gene>